<dbReference type="GO" id="GO:0006310">
    <property type="term" value="P:DNA recombination"/>
    <property type="evidence" value="ECO:0007669"/>
    <property type="project" value="UniProtKB-KW"/>
</dbReference>
<dbReference type="Gene3D" id="3.30.160.60">
    <property type="entry name" value="Classic Zinc Finger"/>
    <property type="match status" value="1"/>
</dbReference>
<dbReference type="Gene3D" id="1.10.443.10">
    <property type="entry name" value="Intergrase catalytic core"/>
    <property type="match status" value="1"/>
</dbReference>
<dbReference type="InterPro" id="IPR011010">
    <property type="entry name" value="DNA_brk_join_enz"/>
</dbReference>
<feature type="domain" description="Tyr recombinase" evidence="3">
    <location>
        <begin position="162"/>
        <end position="344"/>
    </location>
</feature>
<protein>
    <submittedName>
        <fullName evidence="4">Tyrosine-type recombinase/integrase</fullName>
    </submittedName>
</protein>
<dbReference type="PROSITE" id="PS51898">
    <property type="entry name" value="TYR_RECOMBINASE"/>
    <property type="match status" value="1"/>
</dbReference>
<reference evidence="4 5" key="1">
    <citation type="submission" date="2020-08" db="EMBL/GenBank/DDBJ databases">
        <title>Aquariorum lacteus gen. nov., sp. nov., a new member of the family Comamonadaceae, isolated from freshwater aquarium.</title>
        <authorList>
            <person name="Chun S.-J."/>
        </authorList>
    </citation>
    <scope>NUCLEOTIDE SEQUENCE [LARGE SCALE GENOMIC DNA]</scope>
    <source>
        <strain evidence="4 5">SJAQ100</strain>
    </source>
</reference>
<keyword evidence="1" id="KW-0238">DNA-binding</keyword>
<proteinExistence type="predicted"/>
<dbReference type="InterPro" id="IPR002104">
    <property type="entry name" value="Integrase_catalytic"/>
</dbReference>
<dbReference type="InterPro" id="IPR013762">
    <property type="entry name" value="Integrase-like_cat_sf"/>
</dbReference>
<accession>A0A839HR39</accession>
<dbReference type="AlphaFoldDB" id="A0A839HR39"/>
<dbReference type="InterPro" id="IPR010998">
    <property type="entry name" value="Integrase_recombinase_N"/>
</dbReference>
<evidence type="ECO:0000313" key="4">
    <source>
        <dbReference type="EMBL" id="MBB1161511.1"/>
    </source>
</evidence>
<evidence type="ECO:0000256" key="2">
    <source>
        <dbReference type="ARBA" id="ARBA00023172"/>
    </source>
</evidence>
<dbReference type="GO" id="GO:0015074">
    <property type="term" value="P:DNA integration"/>
    <property type="evidence" value="ECO:0007669"/>
    <property type="project" value="InterPro"/>
</dbReference>
<organism evidence="4 5">
    <name type="scientific">Aquariibacter albus</name>
    <dbReference type="NCBI Taxonomy" id="2759899"/>
    <lineage>
        <taxon>Bacteria</taxon>
        <taxon>Pseudomonadati</taxon>
        <taxon>Pseudomonadota</taxon>
        <taxon>Betaproteobacteria</taxon>
        <taxon>Burkholderiales</taxon>
        <taxon>Sphaerotilaceae</taxon>
        <taxon>Aquariibacter</taxon>
    </lineage>
</organism>
<dbReference type="Gene3D" id="1.10.150.130">
    <property type="match status" value="1"/>
</dbReference>
<keyword evidence="5" id="KW-1185">Reference proteome</keyword>
<dbReference type="GO" id="GO:0003677">
    <property type="term" value="F:DNA binding"/>
    <property type="evidence" value="ECO:0007669"/>
    <property type="project" value="UniProtKB-KW"/>
</dbReference>
<evidence type="ECO:0000259" key="3">
    <source>
        <dbReference type="PROSITE" id="PS51898"/>
    </source>
</evidence>
<dbReference type="EMBL" id="JACIVI010000001">
    <property type="protein sequence ID" value="MBB1161511.1"/>
    <property type="molecule type" value="Genomic_DNA"/>
</dbReference>
<keyword evidence="2" id="KW-0233">DNA recombination</keyword>
<dbReference type="SUPFAM" id="SSF56349">
    <property type="entry name" value="DNA breaking-rejoining enzymes"/>
    <property type="match status" value="1"/>
</dbReference>
<gene>
    <name evidence="4" type="ORF">H4F90_05900</name>
</gene>
<dbReference type="RefSeq" id="WP_182662350.1">
    <property type="nucleotide sequence ID" value="NZ_JACIVI010000001.1"/>
</dbReference>
<sequence length="344" mass="38427">MTRPRDRSSSKGLLPRMEARPWADGVTVSYRYHPVSGKPIPLGTDRLQAIQRVLDMTGRAKDTGTVGALWRAYTESPQWADLADTTRKAYAQQWAILGRVFGEAASSTIRPADVARYLRVERAGAPVSANREVALLSNLMNLALERGELEANPCRQVRRNPERPRPEAPEAAEVRALVEWANGSGRRAYATLAAMASYAAMTGQRRCEFIDLAFTQVGEGEIRARRRKQRAGKEVWDLIEITPELRALLDRQRASAADERCGAVFPCRSGGPYTEPGFKAMWARMMAAAVAEGIVSRRFSFHDLRAFYATQHKLLRGALPDMHQTQATTARVYDRSKISRRKAL</sequence>
<comment type="caution">
    <text evidence="4">The sequence shown here is derived from an EMBL/GenBank/DDBJ whole genome shotgun (WGS) entry which is preliminary data.</text>
</comment>
<evidence type="ECO:0000256" key="1">
    <source>
        <dbReference type="ARBA" id="ARBA00023125"/>
    </source>
</evidence>
<evidence type="ECO:0000313" key="5">
    <source>
        <dbReference type="Proteomes" id="UP000586093"/>
    </source>
</evidence>
<name>A0A839HR39_9BURK</name>
<dbReference type="Proteomes" id="UP000586093">
    <property type="component" value="Unassembled WGS sequence"/>
</dbReference>
<dbReference type="Pfam" id="PF00589">
    <property type="entry name" value="Phage_integrase"/>
    <property type="match status" value="1"/>
</dbReference>